<protein>
    <submittedName>
        <fullName evidence="1">Uncharacterized protein</fullName>
    </submittedName>
</protein>
<feature type="non-terminal residue" evidence="1">
    <location>
        <position position="1"/>
    </location>
</feature>
<gene>
    <name evidence="1" type="ORF">AMTR_s00191p00025550</name>
</gene>
<organism evidence="1 2">
    <name type="scientific">Amborella trichopoda</name>
    <dbReference type="NCBI Taxonomy" id="13333"/>
    <lineage>
        <taxon>Eukaryota</taxon>
        <taxon>Viridiplantae</taxon>
        <taxon>Streptophyta</taxon>
        <taxon>Embryophyta</taxon>
        <taxon>Tracheophyta</taxon>
        <taxon>Spermatophyta</taxon>
        <taxon>Magnoliopsida</taxon>
        <taxon>Amborellales</taxon>
        <taxon>Amborellaceae</taxon>
        <taxon>Amborella</taxon>
    </lineage>
</organism>
<name>W1PXI0_AMBTC</name>
<keyword evidence="2" id="KW-1185">Reference proteome</keyword>
<evidence type="ECO:0000313" key="2">
    <source>
        <dbReference type="Proteomes" id="UP000017836"/>
    </source>
</evidence>
<accession>W1PXI0</accession>
<reference evidence="2" key="1">
    <citation type="journal article" date="2013" name="Science">
        <title>The Amborella genome and the evolution of flowering plants.</title>
        <authorList>
            <consortium name="Amborella Genome Project"/>
        </authorList>
    </citation>
    <scope>NUCLEOTIDE SEQUENCE [LARGE SCALE GENOMIC DNA]</scope>
</reference>
<dbReference type="HOGENOM" id="CLU_1932907_0_0_1"/>
<dbReference type="AlphaFoldDB" id="W1PXI0"/>
<dbReference type="Proteomes" id="UP000017836">
    <property type="component" value="Unassembled WGS sequence"/>
</dbReference>
<dbReference type="Gramene" id="ERN12140">
    <property type="protein sequence ID" value="ERN12140"/>
    <property type="gene ID" value="AMTR_s00191p00025550"/>
</dbReference>
<dbReference type="EMBL" id="KI392628">
    <property type="protein sequence ID" value="ERN12140.1"/>
    <property type="molecule type" value="Genomic_DNA"/>
</dbReference>
<evidence type="ECO:0000313" key="1">
    <source>
        <dbReference type="EMBL" id="ERN12140.1"/>
    </source>
</evidence>
<proteinExistence type="predicted"/>
<sequence>PPANRPSTPKIYQKYSSPCLETGEVLLKQQIKFANLKPAASESQRSDANGKVIQEVYNRASIEKHVNSKESTGSVAKENLPSSIHLNANGNIPADSSPEIKNTFLVAVLMIRRPMNVSTNQTISIILIKFL</sequence>